<name>A0A7C8YLB3_OPUST</name>
<organism evidence="1">
    <name type="scientific">Opuntia streptacantha</name>
    <name type="common">Prickly pear cactus</name>
    <name type="synonym">Opuntia cardona</name>
    <dbReference type="NCBI Taxonomy" id="393608"/>
    <lineage>
        <taxon>Eukaryota</taxon>
        <taxon>Viridiplantae</taxon>
        <taxon>Streptophyta</taxon>
        <taxon>Embryophyta</taxon>
        <taxon>Tracheophyta</taxon>
        <taxon>Spermatophyta</taxon>
        <taxon>Magnoliopsida</taxon>
        <taxon>eudicotyledons</taxon>
        <taxon>Gunneridae</taxon>
        <taxon>Pentapetalae</taxon>
        <taxon>Caryophyllales</taxon>
        <taxon>Cactineae</taxon>
        <taxon>Cactaceae</taxon>
        <taxon>Opuntioideae</taxon>
        <taxon>Opuntia</taxon>
    </lineage>
</organism>
<accession>A0A7C8YLB3</accession>
<dbReference type="EMBL" id="GISG01032517">
    <property type="protein sequence ID" value="MBA4620977.1"/>
    <property type="molecule type" value="Transcribed_RNA"/>
</dbReference>
<sequence length="142" mass="16169">MKSCHKAIYGVQIIVKHISTLGRSIQLCHMNNFSLCKIRRKKCRWDGDSRQGDQRMDSDGNSSCSNCHNCSNQTQSRASCGAANKINPSTGLFELKVHLLLQMRERKPHLLEIMGVWAREWITSLVKLEKNIEGMIAMELSH</sequence>
<protein>
    <submittedName>
        <fullName evidence="1">Uncharacterized protein</fullName>
    </submittedName>
</protein>
<reference evidence="1" key="1">
    <citation type="journal article" date="2013" name="J. Plant Res.">
        <title>Effect of fungi and light on seed germination of three Opuntia species from semiarid lands of central Mexico.</title>
        <authorList>
            <person name="Delgado-Sanchez P."/>
            <person name="Jimenez-Bremont J.F."/>
            <person name="Guerrero-Gonzalez Mde L."/>
            <person name="Flores J."/>
        </authorList>
    </citation>
    <scope>NUCLEOTIDE SEQUENCE</scope>
    <source>
        <tissue evidence="1">Cladode</tissue>
    </source>
</reference>
<evidence type="ECO:0000313" key="1">
    <source>
        <dbReference type="EMBL" id="MBA4620977.1"/>
    </source>
</evidence>
<reference evidence="1" key="2">
    <citation type="submission" date="2020-07" db="EMBL/GenBank/DDBJ databases">
        <authorList>
            <person name="Vera ALvarez R."/>
            <person name="Arias-Moreno D.M."/>
            <person name="Jimenez-Jacinto V."/>
            <person name="Jimenez-Bremont J.F."/>
            <person name="Swaminathan K."/>
            <person name="Moose S.P."/>
            <person name="Guerrero-Gonzalez M.L."/>
            <person name="Marino-Ramirez L."/>
            <person name="Landsman D."/>
            <person name="Rodriguez-Kessler M."/>
            <person name="Delgado-Sanchez P."/>
        </authorList>
    </citation>
    <scope>NUCLEOTIDE SEQUENCE</scope>
    <source>
        <tissue evidence="1">Cladode</tissue>
    </source>
</reference>
<proteinExistence type="predicted"/>
<dbReference type="AlphaFoldDB" id="A0A7C8YLB3"/>